<feature type="transmembrane region" description="Helical" evidence="7">
    <location>
        <begin position="449"/>
        <end position="468"/>
    </location>
</feature>
<feature type="transmembrane region" description="Helical" evidence="7">
    <location>
        <begin position="88"/>
        <end position="111"/>
    </location>
</feature>
<dbReference type="Proteomes" id="UP001501747">
    <property type="component" value="Unassembled WGS sequence"/>
</dbReference>
<feature type="transmembrane region" description="Helical" evidence="7">
    <location>
        <begin position="353"/>
        <end position="373"/>
    </location>
</feature>
<feature type="transmembrane region" description="Helical" evidence="7">
    <location>
        <begin position="154"/>
        <end position="173"/>
    </location>
</feature>
<feature type="transmembrane region" description="Helical" evidence="7">
    <location>
        <begin position="296"/>
        <end position="315"/>
    </location>
</feature>
<name>A0ABP7SYN9_9PSEU</name>
<comment type="caution">
    <text evidence="8">The sequence shown here is derived from an EMBL/GenBank/DDBJ whole genome shotgun (WGS) entry which is preliminary data.</text>
</comment>
<comment type="subcellular location">
    <subcellularLocation>
        <location evidence="1">Cell membrane</location>
        <topology evidence="1">Multi-pass membrane protein</topology>
    </subcellularLocation>
</comment>
<dbReference type="InterPro" id="IPR050833">
    <property type="entry name" value="Poly_Biosynth_Transport"/>
</dbReference>
<feature type="transmembrane region" description="Helical" evidence="7">
    <location>
        <begin position="20"/>
        <end position="46"/>
    </location>
</feature>
<evidence type="ECO:0000313" key="9">
    <source>
        <dbReference type="Proteomes" id="UP001501747"/>
    </source>
</evidence>
<evidence type="ECO:0000256" key="2">
    <source>
        <dbReference type="ARBA" id="ARBA00007430"/>
    </source>
</evidence>
<organism evidence="8 9">
    <name type="scientific">Allokutzneria multivorans</name>
    <dbReference type="NCBI Taxonomy" id="1142134"/>
    <lineage>
        <taxon>Bacteria</taxon>
        <taxon>Bacillati</taxon>
        <taxon>Actinomycetota</taxon>
        <taxon>Actinomycetes</taxon>
        <taxon>Pseudonocardiales</taxon>
        <taxon>Pseudonocardiaceae</taxon>
        <taxon>Allokutzneria</taxon>
    </lineage>
</organism>
<feature type="transmembrane region" description="Helical" evidence="7">
    <location>
        <begin position="52"/>
        <end position="76"/>
    </location>
</feature>
<keyword evidence="3" id="KW-1003">Cell membrane</keyword>
<keyword evidence="5 7" id="KW-1133">Transmembrane helix</keyword>
<dbReference type="RefSeq" id="WP_344878461.1">
    <property type="nucleotide sequence ID" value="NZ_BAABAL010000017.1"/>
</dbReference>
<dbReference type="PANTHER" id="PTHR30250">
    <property type="entry name" value="PST FAMILY PREDICTED COLANIC ACID TRANSPORTER"/>
    <property type="match status" value="1"/>
</dbReference>
<keyword evidence="9" id="KW-1185">Reference proteome</keyword>
<evidence type="ECO:0000313" key="8">
    <source>
        <dbReference type="EMBL" id="GAA4018467.1"/>
    </source>
</evidence>
<feature type="transmembrane region" description="Helical" evidence="7">
    <location>
        <begin position="212"/>
        <end position="233"/>
    </location>
</feature>
<accession>A0ABP7SYN9</accession>
<evidence type="ECO:0000256" key="5">
    <source>
        <dbReference type="ARBA" id="ARBA00022989"/>
    </source>
</evidence>
<evidence type="ECO:0000256" key="4">
    <source>
        <dbReference type="ARBA" id="ARBA00022692"/>
    </source>
</evidence>
<dbReference type="EMBL" id="BAABAL010000017">
    <property type="protein sequence ID" value="GAA4018467.1"/>
    <property type="molecule type" value="Genomic_DNA"/>
</dbReference>
<comment type="similarity">
    <text evidence="2">Belongs to the polysaccharide synthase family.</text>
</comment>
<evidence type="ECO:0000256" key="3">
    <source>
        <dbReference type="ARBA" id="ARBA00022475"/>
    </source>
</evidence>
<evidence type="ECO:0000256" key="6">
    <source>
        <dbReference type="ARBA" id="ARBA00023136"/>
    </source>
</evidence>
<feature type="transmembrane region" description="Helical" evidence="7">
    <location>
        <begin position="123"/>
        <end position="142"/>
    </location>
</feature>
<keyword evidence="4 7" id="KW-0812">Transmembrane</keyword>
<dbReference type="PANTHER" id="PTHR30250:SF10">
    <property type="entry name" value="LIPOPOLYSACCHARIDE BIOSYNTHESIS PROTEIN WZXC"/>
    <property type="match status" value="1"/>
</dbReference>
<feature type="transmembrane region" description="Helical" evidence="7">
    <location>
        <begin position="327"/>
        <end position="346"/>
    </location>
</feature>
<gene>
    <name evidence="8" type="ORF">GCM10022247_47530</name>
</gene>
<sequence>MTVEPTAAPGGLAGRFRRGLWLSLLNTLLSRIGTFVMGIVLARLLVPEEFGLYATALVVQGLLLAFNDFGAATAVVRRSGDVRPMLPTAWTISVVGGAIAFVACALSAPALSTALGSPHATEIVRFLAINVLLDGFACVPGAMLSRELAQARRLVADLTGTVVNLAVTGVLAFLGAGAWALAIGHVSGTAVVVVLLFVLSKHWPRLGFSSEYFKEVGGYGISVVASSLLLMLAQSVPQMVTGSVLGATALGFFYLASNVSNWPVSIVSGTVERVALAVFARARDNGTDLDRASGGVMGLVGVAVLPGGVALALLAGPLVELVYGHQWVPAALVLSGLAIAAIGRVFADMALNLLLAVGAPLSSALIQLSWLVALVPTTVAAAHAWGLAGIGWAQAVVALFVAVPVHLWGLRRVGVGIMSLVRGILPSLLSAVVVAVGLVLIRVFSTSPLLSVALGGVFTAAVIAYGWFRFRHTLDSALLPTG</sequence>
<evidence type="ECO:0000256" key="7">
    <source>
        <dbReference type="SAM" id="Phobius"/>
    </source>
</evidence>
<dbReference type="CDD" id="cd13127">
    <property type="entry name" value="MATE_tuaB_like"/>
    <property type="match status" value="1"/>
</dbReference>
<evidence type="ECO:0000256" key="1">
    <source>
        <dbReference type="ARBA" id="ARBA00004651"/>
    </source>
</evidence>
<protein>
    <submittedName>
        <fullName evidence="8">Lipopolysaccharide biosynthesis protein</fullName>
    </submittedName>
</protein>
<feature type="transmembrane region" description="Helical" evidence="7">
    <location>
        <begin position="385"/>
        <end position="408"/>
    </location>
</feature>
<feature type="transmembrane region" description="Helical" evidence="7">
    <location>
        <begin position="420"/>
        <end position="443"/>
    </location>
</feature>
<reference evidence="9" key="1">
    <citation type="journal article" date="2019" name="Int. J. Syst. Evol. Microbiol.">
        <title>The Global Catalogue of Microorganisms (GCM) 10K type strain sequencing project: providing services to taxonomists for standard genome sequencing and annotation.</title>
        <authorList>
            <consortium name="The Broad Institute Genomics Platform"/>
            <consortium name="The Broad Institute Genome Sequencing Center for Infectious Disease"/>
            <person name="Wu L."/>
            <person name="Ma J."/>
        </authorList>
    </citation>
    <scope>NUCLEOTIDE SEQUENCE [LARGE SCALE GENOMIC DNA]</scope>
    <source>
        <strain evidence="9">JCM 17342</strain>
    </source>
</reference>
<feature type="transmembrane region" description="Helical" evidence="7">
    <location>
        <begin position="179"/>
        <end position="200"/>
    </location>
</feature>
<proteinExistence type="inferred from homology"/>
<dbReference type="Pfam" id="PF13440">
    <property type="entry name" value="Polysacc_synt_3"/>
    <property type="match status" value="1"/>
</dbReference>
<keyword evidence="6 7" id="KW-0472">Membrane</keyword>